<evidence type="ECO:0000256" key="1">
    <source>
        <dbReference type="SAM" id="Phobius"/>
    </source>
</evidence>
<keyword evidence="1" id="KW-1133">Transmembrane helix</keyword>
<evidence type="ECO:0000313" key="3">
    <source>
        <dbReference type="Proteomes" id="UP000244908"/>
    </source>
</evidence>
<gene>
    <name evidence="2" type="ORF">HYN51_01980</name>
</gene>
<keyword evidence="1" id="KW-0472">Membrane</keyword>
<dbReference type="OrthoDB" id="5814397at2"/>
<protein>
    <recommendedName>
        <fullName evidence="4">FidL</fullName>
    </recommendedName>
</protein>
<dbReference type="RefSeq" id="WP_108899523.1">
    <property type="nucleotide sequence ID" value="NZ_CP029185.2"/>
</dbReference>
<dbReference type="KEGG" id="lpv:HYN51_01980"/>
<proteinExistence type="predicted"/>
<name>A0A2Y9TUT3_9GAMM</name>
<feature type="transmembrane region" description="Helical" evidence="1">
    <location>
        <begin position="6"/>
        <end position="26"/>
    </location>
</feature>
<sequence length="161" mass="18319">MNNIKLSVIATLIVTTLLAVGLYLFYVSNNNKFTCSANTTYLFEKANKEKEALLTSEMRFHFDANGKGYNVIMGNLSVDGSNYTINRKVQFDYTHNKTNNYILSTTHVSLEASDNLPKTLGERYLYRFSTEQNESTHLVIIHMNSGKRLFSSGTLPYFLCE</sequence>
<dbReference type="EMBL" id="CP029185">
    <property type="protein sequence ID" value="AWH87435.1"/>
    <property type="molecule type" value="Genomic_DNA"/>
</dbReference>
<dbReference type="Proteomes" id="UP000244908">
    <property type="component" value="Chromosome"/>
</dbReference>
<organism evidence="2 3">
    <name type="scientific">Limnobaculum parvum</name>
    <dbReference type="NCBI Taxonomy" id="2172103"/>
    <lineage>
        <taxon>Bacteria</taxon>
        <taxon>Pseudomonadati</taxon>
        <taxon>Pseudomonadota</taxon>
        <taxon>Gammaproteobacteria</taxon>
        <taxon>Enterobacterales</taxon>
        <taxon>Budviciaceae</taxon>
        <taxon>Limnobaculum</taxon>
    </lineage>
</organism>
<evidence type="ECO:0008006" key="4">
    <source>
        <dbReference type="Google" id="ProtNLM"/>
    </source>
</evidence>
<reference evidence="2 3" key="1">
    <citation type="journal article" date="2019" name="Int. J. Syst. Evol. Microbiol.">
        <title>Limnobaculum parvum gen. nov., sp. nov., isolated from a freshwater lake.</title>
        <authorList>
            <person name="Baek C."/>
            <person name="Shin S.K."/>
            <person name="Yi H."/>
        </authorList>
    </citation>
    <scope>NUCLEOTIDE SEQUENCE [LARGE SCALE GENOMIC DNA]</scope>
    <source>
        <strain evidence="2 3">HYN0051</strain>
    </source>
</reference>
<evidence type="ECO:0000313" key="2">
    <source>
        <dbReference type="EMBL" id="AWH87435.1"/>
    </source>
</evidence>
<keyword evidence="3" id="KW-1185">Reference proteome</keyword>
<dbReference type="AlphaFoldDB" id="A0A2Y9TUT3"/>
<accession>A0A2Y9TUT3</accession>
<keyword evidence="1" id="KW-0812">Transmembrane</keyword>